<dbReference type="EMBL" id="DP000086">
    <property type="protein sequence ID" value="ABB47578.1"/>
    <property type="molecule type" value="Genomic_DNA"/>
</dbReference>
<dbReference type="AlphaFoldDB" id="Q338F5"/>
<reference evidence="2" key="2">
    <citation type="submission" date="2003-05" db="EMBL/GenBank/DDBJ databases">
        <authorList>
            <person name="Buell C.R."/>
            <person name="Wing R.A."/>
            <person name="McCombie W.R."/>
            <person name="Messing J."/>
            <person name="Yuan Q."/>
            <person name="Ouyang S."/>
        </authorList>
    </citation>
    <scope>NUCLEOTIDE SEQUENCE</scope>
</reference>
<evidence type="ECO:0000313" key="2">
    <source>
        <dbReference type="EMBL" id="ABB47578.1"/>
    </source>
</evidence>
<protein>
    <submittedName>
        <fullName evidence="2">Uncharacterized protein</fullName>
    </submittedName>
</protein>
<feature type="region of interest" description="Disordered" evidence="1">
    <location>
        <begin position="1"/>
        <end position="22"/>
    </location>
</feature>
<proteinExistence type="predicted"/>
<organism evidence="2">
    <name type="scientific">Oryza sativa subsp. japonica</name>
    <name type="common">Rice</name>
    <dbReference type="NCBI Taxonomy" id="39947"/>
    <lineage>
        <taxon>Eukaryota</taxon>
        <taxon>Viridiplantae</taxon>
        <taxon>Streptophyta</taxon>
        <taxon>Embryophyta</taxon>
        <taxon>Tracheophyta</taxon>
        <taxon>Spermatophyta</taxon>
        <taxon>Magnoliopsida</taxon>
        <taxon>Liliopsida</taxon>
        <taxon>Poales</taxon>
        <taxon>Poaceae</taxon>
        <taxon>BOP clade</taxon>
        <taxon>Oryzoideae</taxon>
        <taxon>Oryzeae</taxon>
        <taxon>Oryzinae</taxon>
        <taxon>Oryza</taxon>
        <taxon>Oryza sativa</taxon>
    </lineage>
</organism>
<gene>
    <name evidence="2" type="ordered locus">LOC_Os10g26750</name>
</gene>
<reference evidence="2" key="3">
    <citation type="submission" date="2006-07" db="EMBL/GenBank/DDBJ databases">
        <authorList>
            <person name="Buell R."/>
        </authorList>
    </citation>
    <scope>NUCLEOTIDE SEQUENCE</scope>
</reference>
<accession>Q338F5</accession>
<name>Q338F5_ORYSJ</name>
<evidence type="ECO:0000256" key="1">
    <source>
        <dbReference type="SAM" id="MobiDB-lite"/>
    </source>
</evidence>
<reference evidence="2" key="1">
    <citation type="journal article" date="2003" name="Science">
        <title>In-depth view of structure, activity, and evolution of rice chromosome 10.</title>
        <authorList>
            <consortium name="Rice Chromosome 10 Sequencing Consortium"/>
        </authorList>
    </citation>
    <scope>NUCLEOTIDE SEQUENCE [LARGE SCALE GENOMIC DNA]</scope>
</reference>
<sequence>MTTVAAGLRPHPTGVGASRANGSAAASCFPRSMPCLKLRQQPSRTGWTADDAATRREESIEWSLILTELEMMIQLRWELMMTKHDELPKDSSRMLGCILATTIVSNQQAKGKYGKKE</sequence>